<dbReference type="PANTHER" id="PTHR11439">
    <property type="entry name" value="GAG-POL-RELATED RETROTRANSPOSON"/>
    <property type="match status" value="1"/>
</dbReference>
<keyword evidence="2" id="KW-1185">Reference proteome</keyword>
<protein>
    <submittedName>
        <fullName evidence="1">Retrovirus-related Pol polyprotein from transposon TNT 1-94</fullName>
    </submittedName>
</protein>
<dbReference type="EMBL" id="JYDQ01004161">
    <property type="protein sequence ID" value="KRY02153.1"/>
    <property type="molecule type" value="Genomic_DNA"/>
</dbReference>
<proteinExistence type="predicted"/>
<name>A0A0V0YP71_9BILA</name>
<comment type="caution">
    <text evidence="1">The sequence shown here is derived from an EMBL/GenBank/DDBJ whole genome shotgun (WGS) entry which is preliminary data.</text>
</comment>
<dbReference type="PANTHER" id="PTHR11439:SF467">
    <property type="entry name" value="INTEGRASE CATALYTIC DOMAIN-CONTAINING PROTEIN"/>
    <property type="match status" value="1"/>
</dbReference>
<sequence>MYAMLCTRPDVNLAVSLVGRYQSNPGKEHWTAVKNILKYLKRTKDMFLVYGGDEELVVKGYVDASFDTDLDDSKSQTGYVYILNGGA</sequence>
<accession>A0A0V0YP71</accession>
<dbReference type="AlphaFoldDB" id="A0A0V0YP71"/>
<evidence type="ECO:0000313" key="1">
    <source>
        <dbReference type="EMBL" id="KRY02153.1"/>
    </source>
</evidence>
<evidence type="ECO:0000313" key="2">
    <source>
        <dbReference type="Proteomes" id="UP000054783"/>
    </source>
</evidence>
<dbReference type="Proteomes" id="UP000054783">
    <property type="component" value="Unassembled WGS sequence"/>
</dbReference>
<reference evidence="1 2" key="1">
    <citation type="submission" date="2015-01" db="EMBL/GenBank/DDBJ databases">
        <title>Evolution of Trichinella species and genotypes.</title>
        <authorList>
            <person name="Korhonen P.K."/>
            <person name="Edoardo P."/>
            <person name="Giuseppe L.R."/>
            <person name="Gasser R.B."/>
        </authorList>
    </citation>
    <scope>NUCLEOTIDE SEQUENCE [LARGE SCALE GENOMIC DNA]</scope>
    <source>
        <strain evidence="1">ISS2496</strain>
    </source>
</reference>
<dbReference type="STRING" id="990121.A0A0V0YP71"/>
<gene>
    <name evidence="1" type="ORF">T12_4991</name>
</gene>
<organism evidence="1 2">
    <name type="scientific">Trichinella patagoniensis</name>
    <dbReference type="NCBI Taxonomy" id="990121"/>
    <lineage>
        <taxon>Eukaryota</taxon>
        <taxon>Metazoa</taxon>
        <taxon>Ecdysozoa</taxon>
        <taxon>Nematoda</taxon>
        <taxon>Enoplea</taxon>
        <taxon>Dorylaimia</taxon>
        <taxon>Trichinellida</taxon>
        <taxon>Trichinellidae</taxon>
        <taxon>Trichinella</taxon>
    </lineage>
</organism>
<feature type="non-terminal residue" evidence="1">
    <location>
        <position position="87"/>
    </location>
</feature>